<dbReference type="AlphaFoldDB" id="A0AAD1SQC9"/>
<reference evidence="2" key="1">
    <citation type="submission" date="2022-03" db="EMBL/GenBank/DDBJ databases">
        <authorList>
            <person name="Alioto T."/>
            <person name="Alioto T."/>
            <person name="Gomez Garrido J."/>
        </authorList>
    </citation>
    <scope>NUCLEOTIDE SEQUENCE</scope>
</reference>
<evidence type="ECO:0000313" key="2">
    <source>
        <dbReference type="EMBL" id="CAH2306957.1"/>
    </source>
</evidence>
<feature type="compositionally biased region" description="Low complexity" evidence="1">
    <location>
        <begin position="1"/>
        <end position="29"/>
    </location>
</feature>
<protein>
    <submittedName>
        <fullName evidence="2">Uncharacterized protein</fullName>
    </submittedName>
</protein>
<sequence length="101" mass="11167">MATLEAGTTTSTPQTTTQEEAQPQSEQQGYEQAAPPYPEFSNLATKQDIKALLADFRQTWAADIAVIQTDLQMVTDRVDTTEEDIIDVKQAVSTMEDSLQE</sequence>
<feature type="non-terminal residue" evidence="2">
    <location>
        <position position="101"/>
    </location>
</feature>
<keyword evidence="3" id="KW-1185">Reference proteome</keyword>
<accession>A0AAD1SQC9</accession>
<feature type="region of interest" description="Disordered" evidence="1">
    <location>
        <begin position="1"/>
        <end position="40"/>
    </location>
</feature>
<evidence type="ECO:0000256" key="1">
    <source>
        <dbReference type="SAM" id="MobiDB-lite"/>
    </source>
</evidence>
<name>A0AAD1SQC9_PELCU</name>
<dbReference type="EMBL" id="OW240918">
    <property type="protein sequence ID" value="CAH2306957.1"/>
    <property type="molecule type" value="Genomic_DNA"/>
</dbReference>
<evidence type="ECO:0000313" key="3">
    <source>
        <dbReference type="Proteomes" id="UP001295444"/>
    </source>
</evidence>
<dbReference type="Proteomes" id="UP001295444">
    <property type="component" value="Chromosome 07"/>
</dbReference>
<proteinExistence type="predicted"/>
<gene>
    <name evidence="2" type="ORF">PECUL_23A013886</name>
</gene>
<organism evidence="2 3">
    <name type="scientific">Pelobates cultripes</name>
    <name type="common">Western spadefoot toad</name>
    <dbReference type="NCBI Taxonomy" id="61616"/>
    <lineage>
        <taxon>Eukaryota</taxon>
        <taxon>Metazoa</taxon>
        <taxon>Chordata</taxon>
        <taxon>Craniata</taxon>
        <taxon>Vertebrata</taxon>
        <taxon>Euteleostomi</taxon>
        <taxon>Amphibia</taxon>
        <taxon>Batrachia</taxon>
        <taxon>Anura</taxon>
        <taxon>Pelobatoidea</taxon>
        <taxon>Pelobatidae</taxon>
        <taxon>Pelobates</taxon>
    </lineage>
</organism>